<evidence type="ECO:0000256" key="2">
    <source>
        <dbReference type="ARBA" id="ARBA00022670"/>
    </source>
</evidence>
<dbReference type="InterPro" id="IPR001969">
    <property type="entry name" value="Aspartic_peptidase_AS"/>
</dbReference>
<dbReference type="SUPFAM" id="SSF50630">
    <property type="entry name" value="Acid proteases"/>
    <property type="match status" value="1"/>
</dbReference>
<organism evidence="5">
    <name type="scientific">Picea sitchensis</name>
    <name type="common">Sitka spruce</name>
    <name type="synonym">Pinus sitchensis</name>
    <dbReference type="NCBI Taxonomy" id="3332"/>
    <lineage>
        <taxon>Eukaryota</taxon>
        <taxon>Viridiplantae</taxon>
        <taxon>Streptophyta</taxon>
        <taxon>Embryophyta</taxon>
        <taxon>Tracheophyta</taxon>
        <taxon>Spermatophyta</taxon>
        <taxon>Pinopsida</taxon>
        <taxon>Pinidae</taxon>
        <taxon>Conifers I</taxon>
        <taxon>Pinales</taxon>
        <taxon>Pinaceae</taxon>
        <taxon>Picea</taxon>
    </lineage>
</organism>
<feature type="domain" description="Peptidase A1" evidence="4">
    <location>
        <begin position="1"/>
        <end position="320"/>
    </location>
</feature>
<evidence type="ECO:0000256" key="3">
    <source>
        <dbReference type="ARBA" id="ARBA00022801"/>
    </source>
</evidence>
<dbReference type="Pfam" id="PF14543">
    <property type="entry name" value="TAXi_N"/>
    <property type="match status" value="1"/>
</dbReference>
<keyword evidence="3" id="KW-0378">Hydrolase</keyword>
<dbReference type="InterPro" id="IPR021109">
    <property type="entry name" value="Peptidase_aspartic_dom_sf"/>
</dbReference>
<evidence type="ECO:0000313" key="5">
    <source>
        <dbReference type="EMBL" id="ADE76437.1"/>
    </source>
</evidence>
<dbReference type="InterPro" id="IPR051708">
    <property type="entry name" value="Plant_Aspart_Prot_A1"/>
</dbReference>
<dbReference type="Pfam" id="PF14541">
    <property type="entry name" value="TAXi_C"/>
    <property type="match status" value="1"/>
</dbReference>
<dbReference type="GO" id="GO:0006508">
    <property type="term" value="P:proteolysis"/>
    <property type="evidence" value="ECO:0007669"/>
    <property type="project" value="UniProtKB-KW"/>
</dbReference>
<dbReference type="EMBL" id="BT123096">
    <property type="protein sequence ID" value="ADE76437.1"/>
    <property type="molecule type" value="mRNA"/>
</dbReference>
<evidence type="ECO:0000256" key="1">
    <source>
        <dbReference type="ARBA" id="ARBA00007447"/>
    </source>
</evidence>
<accession>D5AA68</accession>
<comment type="similarity">
    <text evidence="1">Belongs to the peptidase A1 family.</text>
</comment>
<keyword evidence="2" id="KW-0645">Protease</keyword>
<sequence>MFLLIDTGSDITWIQCDPCPQCYKQQDSLFQPAGSATYKPLPCNSTMCQQLQSFSHSCLNSSCNYMVSYGDKSTTRGDFALETLTLRSDDTILVSVPNFAFGCGHANKGLFNGAAGLMGLGKSSIGFPAQTSVAFGKVFSYCLPSVSSTIPSGILHFGEAAMLDYDVRFTPLVDSSSGPSQYFVSMTGINVGDELLPISATVMVDSGTVISRFEQSAYERLRDAFTQILPGLQTAVSVAPFDTCFRVSTVDDINIPLITLHFRDDAELRLSPVHILYPVDDGVMCFAFAPSSSGRSVLGNFQQQNLRFVYDIPKSRLGISAFECN</sequence>
<dbReference type="GO" id="GO:0004190">
    <property type="term" value="F:aspartic-type endopeptidase activity"/>
    <property type="evidence" value="ECO:0007669"/>
    <property type="project" value="InterPro"/>
</dbReference>
<dbReference type="AlphaFoldDB" id="D5AA68"/>
<dbReference type="InterPro" id="IPR032861">
    <property type="entry name" value="TAXi_N"/>
</dbReference>
<dbReference type="PROSITE" id="PS51767">
    <property type="entry name" value="PEPTIDASE_A1"/>
    <property type="match status" value="1"/>
</dbReference>
<dbReference type="InterPro" id="IPR032799">
    <property type="entry name" value="TAXi_C"/>
</dbReference>
<dbReference type="PANTHER" id="PTHR47967:SF60">
    <property type="entry name" value="PROTEIN ASPARTIC PROTEASE IN GUARD CELL 1-LIKE"/>
    <property type="match status" value="1"/>
</dbReference>
<dbReference type="PROSITE" id="PS00141">
    <property type="entry name" value="ASP_PROTEASE"/>
    <property type="match status" value="1"/>
</dbReference>
<dbReference type="InterPro" id="IPR033121">
    <property type="entry name" value="PEPTIDASE_A1"/>
</dbReference>
<protein>
    <recommendedName>
        <fullName evidence="4">Peptidase A1 domain-containing protein</fullName>
    </recommendedName>
</protein>
<name>D5AA68_PICSI</name>
<proteinExistence type="evidence at transcript level"/>
<evidence type="ECO:0000259" key="4">
    <source>
        <dbReference type="PROSITE" id="PS51767"/>
    </source>
</evidence>
<dbReference type="PANTHER" id="PTHR47967">
    <property type="entry name" value="OS07G0603500 PROTEIN-RELATED"/>
    <property type="match status" value="1"/>
</dbReference>
<dbReference type="Gene3D" id="2.40.70.10">
    <property type="entry name" value="Acid Proteases"/>
    <property type="match status" value="2"/>
</dbReference>
<reference evidence="5" key="1">
    <citation type="submission" date="2010-04" db="EMBL/GenBank/DDBJ databases">
        <authorList>
            <person name="Reid K.E."/>
            <person name="Liao N."/>
            <person name="Chan S."/>
            <person name="Docking R."/>
            <person name="Taylor G."/>
            <person name="Moore R."/>
            <person name="Mayo M."/>
            <person name="Munro S."/>
            <person name="King J."/>
            <person name="Yanchuk A."/>
            <person name="Holt R."/>
            <person name="Jones S."/>
            <person name="Marra M."/>
            <person name="Ritland C.E."/>
            <person name="Ritland K."/>
            <person name="Bohlmann J."/>
        </authorList>
    </citation>
    <scope>NUCLEOTIDE SEQUENCE</scope>
    <source>
        <tissue evidence="5">Bud</tissue>
    </source>
</reference>